<dbReference type="SUPFAM" id="SSF53474">
    <property type="entry name" value="alpha/beta-Hydrolases"/>
    <property type="match status" value="1"/>
</dbReference>
<evidence type="ECO:0000313" key="2">
    <source>
        <dbReference type="EMBL" id="GLI38333.1"/>
    </source>
</evidence>
<reference evidence="2" key="1">
    <citation type="submission" date="2022-12" db="EMBL/GenBank/DDBJ databases">
        <title>Reference genome sequencing for broad-spectrum identification of bacterial and archaeal isolates by mass spectrometry.</title>
        <authorList>
            <person name="Sekiguchi Y."/>
            <person name="Tourlousse D.M."/>
        </authorList>
    </citation>
    <scope>NUCLEOTIDE SEQUENCE</scope>
    <source>
        <strain evidence="2">H2</strain>
    </source>
</reference>
<dbReference type="EMBL" id="BSDS01000001">
    <property type="protein sequence ID" value="GLI38333.1"/>
    <property type="molecule type" value="Genomic_DNA"/>
</dbReference>
<dbReference type="GO" id="GO:0016788">
    <property type="term" value="F:hydrolase activity, acting on ester bonds"/>
    <property type="evidence" value="ECO:0007669"/>
    <property type="project" value="InterPro"/>
</dbReference>
<dbReference type="AlphaFoldDB" id="A0A9W6G0W9"/>
<gene>
    <name evidence="2" type="ORF">GHYDROH2_18340</name>
</gene>
<dbReference type="InterPro" id="IPR012908">
    <property type="entry name" value="PGAP1-ab_dom-like"/>
</dbReference>
<evidence type="ECO:0000259" key="1">
    <source>
        <dbReference type="Pfam" id="PF07819"/>
    </source>
</evidence>
<comment type="caution">
    <text evidence="2">The sequence shown here is derived from an EMBL/GenBank/DDBJ whole genome shotgun (WGS) entry which is preliminary data.</text>
</comment>
<proteinExistence type="predicted"/>
<organism evidence="2 3">
    <name type="scientific">Geobacter hydrogenophilus</name>
    <dbReference type="NCBI Taxonomy" id="40983"/>
    <lineage>
        <taxon>Bacteria</taxon>
        <taxon>Pseudomonadati</taxon>
        <taxon>Thermodesulfobacteriota</taxon>
        <taxon>Desulfuromonadia</taxon>
        <taxon>Geobacterales</taxon>
        <taxon>Geobacteraceae</taxon>
        <taxon>Geobacter</taxon>
    </lineage>
</organism>
<dbReference type="Pfam" id="PF07819">
    <property type="entry name" value="PGAP1"/>
    <property type="match status" value="1"/>
</dbReference>
<name>A0A9W6G0W9_9BACT</name>
<dbReference type="Proteomes" id="UP001144352">
    <property type="component" value="Unassembled WGS sequence"/>
</dbReference>
<protein>
    <recommendedName>
        <fullName evidence="1">GPI inositol-deacylase PGAP1-like alpha/beta domain-containing protein</fullName>
    </recommendedName>
</protein>
<keyword evidence="3" id="KW-1185">Reference proteome</keyword>
<evidence type="ECO:0000313" key="3">
    <source>
        <dbReference type="Proteomes" id="UP001144352"/>
    </source>
</evidence>
<dbReference type="Gene3D" id="3.40.50.1820">
    <property type="entry name" value="alpha/beta hydrolase"/>
    <property type="match status" value="1"/>
</dbReference>
<sequence length="614" mass="68966">MIEPIKSFDTDCQNRIVIERHVMPIIFVPGIMGSRLQTAAGAMVWDPDDSGFMLKKFGLITVSAAEKKAMVIGSEFKDEYLQVVSESEHISDKNDNTRKDRGWGGVSWSSYGKILKELQNRQWDQTVNLFFEFPVHAFGYNWTASNDLAGKMLAEYIKQVKDRYKGRKCEKVILVTHSMGGLVARSSINLHGAKENVLGVVHGVQPATGSPTAYWRMKAGFERPHTIPDIEFMQWFKNPLKMLKHKWGRLVQQGKPLSELGGLFNIPVPLPDINIGKGNITAWVLGTDGEEVTALLGNMPGGLQLLPNKQYKNNDGWERWLELLDAEGERVAYPVSDPYKEIYQEKEKYYRLINPDWLNPEKKSKSVLKAGVDPWTFYIRYLTEAETFHDKLAAVENRGANLHPETYQFYSSGIASPDRVVFEKSEAGFLAGAWHVVKETIGQIPETAKDTALTLVMKSALGPVSFTKEIIETGASLVSGTVLKDRLANRGGYRGEVDDNDIPAHQGEKLQLVIMKLPDGAGDGTVPESSGFALKPKEDRKRTFCIADKSGFEANFVDEKAQRTKPKRDPDFDEGFFDRGHEPIYKTKSAQLITFTAIENICRREIQNILNKKG</sequence>
<accession>A0A9W6G0W9</accession>
<dbReference type="InterPro" id="IPR029058">
    <property type="entry name" value="AB_hydrolase_fold"/>
</dbReference>
<feature type="domain" description="GPI inositol-deacylase PGAP1-like alpha/beta" evidence="1">
    <location>
        <begin position="23"/>
        <end position="203"/>
    </location>
</feature>